<dbReference type="EMBL" id="JAVDTI010000010">
    <property type="protein sequence ID" value="MDR6809582.1"/>
    <property type="molecule type" value="Genomic_DNA"/>
</dbReference>
<organism evidence="1 2">
    <name type="scientific">Dyadobacter fermentans</name>
    <dbReference type="NCBI Taxonomy" id="94254"/>
    <lineage>
        <taxon>Bacteria</taxon>
        <taxon>Pseudomonadati</taxon>
        <taxon>Bacteroidota</taxon>
        <taxon>Cytophagia</taxon>
        <taxon>Cytophagales</taxon>
        <taxon>Spirosomataceae</taxon>
        <taxon>Dyadobacter</taxon>
    </lineage>
</organism>
<accession>A0ABU1R8R4</accession>
<comment type="caution">
    <text evidence="1">The sequence shown here is derived from an EMBL/GenBank/DDBJ whole genome shotgun (WGS) entry which is preliminary data.</text>
</comment>
<evidence type="ECO:0000313" key="2">
    <source>
        <dbReference type="Proteomes" id="UP001264980"/>
    </source>
</evidence>
<reference evidence="1 2" key="1">
    <citation type="submission" date="2023-07" db="EMBL/GenBank/DDBJ databases">
        <title>Sorghum-associated microbial communities from plants grown in Nebraska, USA.</title>
        <authorList>
            <person name="Schachtman D."/>
        </authorList>
    </citation>
    <scope>NUCLEOTIDE SEQUENCE [LARGE SCALE GENOMIC DNA]</scope>
    <source>
        <strain evidence="1 2">BE57</strain>
    </source>
</reference>
<evidence type="ECO:0000313" key="1">
    <source>
        <dbReference type="EMBL" id="MDR6809582.1"/>
    </source>
</evidence>
<name>A0ABU1R8R4_9BACT</name>
<keyword evidence="2" id="KW-1185">Reference proteome</keyword>
<gene>
    <name evidence="1" type="ORF">J2W84_006658</name>
</gene>
<dbReference type="Proteomes" id="UP001264980">
    <property type="component" value="Unassembled WGS sequence"/>
</dbReference>
<protein>
    <submittedName>
        <fullName evidence="1">Uncharacterized protein</fullName>
    </submittedName>
</protein>
<proteinExistence type="predicted"/>
<sequence length="40" mass="4291">MSLTPLEEDLKALILALKDSAEALVLLLLKKRSAAAVKDV</sequence>